<proteinExistence type="predicted"/>
<evidence type="ECO:0000313" key="3">
    <source>
        <dbReference type="Proteomes" id="UP001219355"/>
    </source>
</evidence>
<dbReference type="Proteomes" id="UP001219355">
    <property type="component" value="Chromosome 1"/>
</dbReference>
<feature type="compositionally biased region" description="Low complexity" evidence="1">
    <location>
        <begin position="118"/>
        <end position="134"/>
    </location>
</feature>
<feature type="compositionally biased region" description="Polar residues" evidence="1">
    <location>
        <begin position="183"/>
        <end position="194"/>
    </location>
</feature>
<name>A0AAF0DG66_9EURO</name>
<dbReference type="Pfam" id="PF04032">
    <property type="entry name" value="Rpr2"/>
    <property type="match status" value="1"/>
</dbReference>
<dbReference type="GO" id="GO:0008033">
    <property type="term" value="P:tRNA processing"/>
    <property type="evidence" value="ECO:0007669"/>
    <property type="project" value="TreeGrafter"/>
</dbReference>
<dbReference type="Gene3D" id="6.20.50.20">
    <property type="match status" value="1"/>
</dbReference>
<keyword evidence="3" id="KW-1185">Reference proteome</keyword>
<sequence>MSRTGVPLQLNFLKKSALMLSSDSPSTSAHLLAVHNRILHEQSKPISINQQREFCPSCGTIRLPALTCTVSTKSRVQKRARRGPSPLRKLSDQESSVVYNCLRCHRQTIQPFKKQPRLSQPKKSSLTSSASDSLRAGSELDARASRVNEVDPTKMKGSSDNASSKKRAKARKQQGLLAALAASKQQPSQTSPPTSLDLLDFLQP</sequence>
<gene>
    <name evidence="2" type="ORF">PRK78_002344</name>
</gene>
<protein>
    <submittedName>
        <fullName evidence="2">Uncharacterized protein</fullName>
    </submittedName>
</protein>
<feature type="compositionally biased region" description="Basic and acidic residues" evidence="1">
    <location>
        <begin position="138"/>
        <end position="154"/>
    </location>
</feature>
<dbReference type="PANTHER" id="PTHR14742:SF3">
    <property type="entry name" value="RIBONUCLEASE MRP PROTEIN SUBUNIT SNM1"/>
    <property type="match status" value="1"/>
</dbReference>
<accession>A0AAF0DG66</accession>
<dbReference type="InterPro" id="IPR007175">
    <property type="entry name" value="Rpr2/Snm1/Rpp21"/>
</dbReference>
<feature type="region of interest" description="Disordered" evidence="1">
    <location>
        <begin position="112"/>
        <end position="204"/>
    </location>
</feature>
<dbReference type="GO" id="GO:0005655">
    <property type="term" value="C:nucleolar ribonuclease P complex"/>
    <property type="evidence" value="ECO:0007669"/>
    <property type="project" value="TreeGrafter"/>
</dbReference>
<evidence type="ECO:0000256" key="1">
    <source>
        <dbReference type="SAM" id="MobiDB-lite"/>
    </source>
</evidence>
<organism evidence="2 3">
    <name type="scientific">Emydomyces testavorans</name>
    <dbReference type="NCBI Taxonomy" id="2070801"/>
    <lineage>
        <taxon>Eukaryota</taxon>
        <taxon>Fungi</taxon>
        <taxon>Dikarya</taxon>
        <taxon>Ascomycota</taxon>
        <taxon>Pezizomycotina</taxon>
        <taxon>Eurotiomycetes</taxon>
        <taxon>Eurotiomycetidae</taxon>
        <taxon>Onygenales</taxon>
        <taxon>Nannizziopsiaceae</taxon>
        <taxon>Emydomyces</taxon>
    </lineage>
</organism>
<dbReference type="PANTHER" id="PTHR14742">
    <property type="entry name" value="RIBONUCLEASE P SUBUNIT P21"/>
    <property type="match status" value="1"/>
</dbReference>
<dbReference type="EMBL" id="CP120627">
    <property type="protein sequence ID" value="WEW56887.1"/>
    <property type="molecule type" value="Genomic_DNA"/>
</dbReference>
<evidence type="ECO:0000313" key="2">
    <source>
        <dbReference type="EMBL" id="WEW56887.1"/>
    </source>
</evidence>
<dbReference type="AlphaFoldDB" id="A0AAF0DG66"/>
<reference evidence="2" key="1">
    <citation type="submission" date="2023-03" db="EMBL/GenBank/DDBJ databases">
        <title>Emydomyces testavorans Genome Sequence.</title>
        <authorList>
            <person name="Hoyer L."/>
        </authorList>
    </citation>
    <scope>NUCLEOTIDE SEQUENCE</scope>
    <source>
        <strain evidence="2">16-2883</strain>
    </source>
</reference>